<dbReference type="NCBIfam" id="NF006089">
    <property type="entry name" value="PRK08241.1"/>
    <property type="match status" value="1"/>
</dbReference>
<evidence type="ECO:0000256" key="1">
    <source>
        <dbReference type="ARBA" id="ARBA00010641"/>
    </source>
</evidence>
<evidence type="ECO:0000313" key="11">
    <source>
        <dbReference type="Proteomes" id="UP000319263"/>
    </source>
</evidence>
<dbReference type="Pfam" id="PF08281">
    <property type="entry name" value="Sigma70_r4_2"/>
    <property type="match status" value="1"/>
</dbReference>
<dbReference type="InterPro" id="IPR013249">
    <property type="entry name" value="RNA_pol_sigma70_r4_t2"/>
</dbReference>
<dbReference type="GO" id="GO:0003677">
    <property type="term" value="F:DNA binding"/>
    <property type="evidence" value="ECO:0007669"/>
    <property type="project" value="InterPro"/>
</dbReference>
<dbReference type="EMBL" id="CP041692">
    <property type="protein sequence ID" value="QDP94831.1"/>
    <property type="molecule type" value="Genomic_DNA"/>
</dbReference>
<dbReference type="InterPro" id="IPR014284">
    <property type="entry name" value="RNA_pol_sigma-70_dom"/>
</dbReference>
<name>A0A516PV55_9ACTN</name>
<sequence length="341" mass="37981">METELVHAEEQLRDARAGSQDAFDQLIAPFRRELLTHSYRMLGSLQDAEDCLQESLLAAWQALPGFEARSSLRTWLYAITTNRCLNALRAIRRRPAQPWAVPGMQPPEPSRLGEVVWLEPLPDRLIGGSNTTAATPEARYEARESISLAFVTALQRLPPRQLTVLVLRDVLGFHAREVAEILQVSVESVTSALKRARSTLQRHRDDEAGTEPPPESQSPIERELIARFVTAYEAGDVAGLIELFTDDVMMSMPPVPLEYQGPELVGEFLSLLFGADRRFRLLPTRANGQPAFGLYLRRPDRSCTGSGLLVLGLSGDRISSLIRFEPELIKQFDLPAALTDS</sequence>
<gene>
    <name evidence="10" type="ORF">FOE78_01865</name>
</gene>
<dbReference type="InterPro" id="IPR007627">
    <property type="entry name" value="RNA_pol_sigma70_r2"/>
</dbReference>
<comment type="subunit">
    <text evidence="2">Interacts transiently with the RNA polymerase catalytic core formed by RpoA, RpoB, RpoC and RpoZ (2 alpha, 1 beta, 1 beta' and 1 omega subunit) to form the RNA polymerase holoenzyme that can initiate transcription.</text>
</comment>
<comment type="similarity">
    <text evidence="1">Belongs to the sigma-70 factor family. ECF subfamily.</text>
</comment>
<dbReference type="InterPro" id="IPR032710">
    <property type="entry name" value="NTF2-like_dom_sf"/>
</dbReference>
<feature type="region of interest" description="Disordered" evidence="6">
    <location>
        <begin position="197"/>
        <end position="219"/>
    </location>
</feature>
<dbReference type="KEGG" id="mik:FOE78_01865"/>
<dbReference type="PANTHER" id="PTHR30173:SF36">
    <property type="entry name" value="ECF RNA POLYMERASE SIGMA FACTOR SIGJ"/>
    <property type="match status" value="1"/>
</dbReference>
<dbReference type="RefSeq" id="WP_143984819.1">
    <property type="nucleotide sequence ID" value="NZ_CP041692.1"/>
</dbReference>
<reference evidence="10 11" key="1">
    <citation type="submission" date="2019-07" db="EMBL/GenBank/DDBJ databases">
        <title>Microlunatus dokdonensis sp. nov. isolated from the rhizospheric soil of the wild plant Elymus tsukushiensis.</title>
        <authorList>
            <person name="Ghim S.-Y."/>
            <person name="Hwang Y.-J."/>
            <person name="Son J.-S."/>
            <person name="Shin J.-H."/>
        </authorList>
    </citation>
    <scope>NUCLEOTIDE SEQUENCE [LARGE SCALE GENOMIC DNA]</scope>
    <source>
        <strain evidence="10 11">KUDC0627</strain>
    </source>
</reference>
<evidence type="ECO:0000256" key="5">
    <source>
        <dbReference type="ARBA" id="ARBA00023163"/>
    </source>
</evidence>
<keyword evidence="3" id="KW-0805">Transcription regulation</keyword>
<dbReference type="SUPFAM" id="SSF88659">
    <property type="entry name" value="Sigma3 and sigma4 domains of RNA polymerase sigma factors"/>
    <property type="match status" value="1"/>
</dbReference>
<keyword evidence="11" id="KW-1185">Reference proteome</keyword>
<feature type="domain" description="RNA polymerase sigma-70 region 2" evidence="7">
    <location>
        <begin position="26"/>
        <end position="93"/>
    </location>
</feature>
<evidence type="ECO:0000256" key="6">
    <source>
        <dbReference type="SAM" id="MobiDB-lite"/>
    </source>
</evidence>
<dbReference type="InterPro" id="IPR052704">
    <property type="entry name" value="ECF_Sigma-70_Domain"/>
</dbReference>
<dbReference type="CDD" id="cd06171">
    <property type="entry name" value="Sigma70_r4"/>
    <property type="match status" value="1"/>
</dbReference>
<feature type="domain" description="RNA polymerase sigma factor 70 region 4 type 2" evidence="8">
    <location>
        <begin position="149"/>
        <end position="200"/>
    </location>
</feature>
<dbReference type="Gene3D" id="1.10.10.10">
    <property type="entry name" value="Winged helix-like DNA-binding domain superfamily/Winged helix DNA-binding domain"/>
    <property type="match status" value="1"/>
</dbReference>
<dbReference type="InterPro" id="IPR036388">
    <property type="entry name" value="WH-like_DNA-bd_sf"/>
</dbReference>
<accession>A0A516PV55</accession>
<evidence type="ECO:0000256" key="2">
    <source>
        <dbReference type="ARBA" id="ARBA00011344"/>
    </source>
</evidence>
<evidence type="ECO:0000256" key="3">
    <source>
        <dbReference type="ARBA" id="ARBA00023015"/>
    </source>
</evidence>
<evidence type="ECO:0000259" key="8">
    <source>
        <dbReference type="Pfam" id="PF08281"/>
    </source>
</evidence>
<dbReference type="InterPro" id="IPR014305">
    <property type="entry name" value="RNA_pol_sigma-G_actinobac"/>
</dbReference>
<dbReference type="GO" id="GO:0006352">
    <property type="term" value="P:DNA-templated transcription initiation"/>
    <property type="evidence" value="ECO:0007669"/>
    <property type="project" value="InterPro"/>
</dbReference>
<dbReference type="NCBIfam" id="TIGR02960">
    <property type="entry name" value="SigX5"/>
    <property type="match status" value="1"/>
</dbReference>
<dbReference type="InterPro" id="IPR013325">
    <property type="entry name" value="RNA_pol_sigma_r2"/>
</dbReference>
<evidence type="ECO:0000313" key="10">
    <source>
        <dbReference type="EMBL" id="QDP94831.1"/>
    </source>
</evidence>
<dbReference type="Gene3D" id="3.10.450.50">
    <property type="match status" value="1"/>
</dbReference>
<dbReference type="SUPFAM" id="SSF88946">
    <property type="entry name" value="Sigma2 domain of RNA polymerase sigma factors"/>
    <property type="match status" value="1"/>
</dbReference>
<organism evidence="10 11">
    <name type="scientific">Microlunatus elymi</name>
    <dbReference type="NCBI Taxonomy" id="2596828"/>
    <lineage>
        <taxon>Bacteria</taxon>
        <taxon>Bacillati</taxon>
        <taxon>Actinomycetota</taxon>
        <taxon>Actinomycetes</taxon>
        <taxon>Propionibacteriales</taxon>
        <taxon>Propionibacteriaceae</taxon>
        <taxon>Microlunatus</taxon>
    </lineage>
</organism>
<dbReference type="GO" id="GO:0016987">
    <property type="term" value="F:sigma factor activity"/>
    <property type="evidence" value="ECO:0007669"/>
    <property type="project" value="UniProtKB-KW"/>
</dbReference>
<dbReference type="Pfam" id="PF04542">
    <property type="entry name" value="Sigma70_r2"/>
    <property type="match status" value="1"/>
</dbReference>
<dbReference type="Gene3D" id="1.10.1740.10">
    <property type="match status" value="1"/>
</dbReference>
<dbReference type="InterPro" id="IPR037401">
    <property type="entry name" value="SnoaL-like"/>
</dbReference>
<dbReference type="SUPFAM" id="SSF54427">
    <property type="entry name" value="NTF2-like"/>
    <property type="match status" value="1"/>
</dbReference>
<proteinExistence type="inferred from homology"/>
<dbReference type="OrthoDB" id="6689546at2"/>
<evidence type="ECO:0000256" key="4">
    <source>
        <dbReference type="ARBA" id="ARBA00023082"/>
    </source>
</evidence>
<keyword evidence="4" id="KW-0731">Sigma factor</keyword>
<dbReference type="Pfam" id="PF12680">
    <property type="entry name" value="SnoaL_2"/>
    <property type="match status" value="1"/>
</dbReference>
<dbReference type="InterPro" id="IPR013324">
    <property type="entry name" value="RNA_pol_sigma_r3/r4-like"/>
</dbReference>
<feature type="domain" description="SnoaL-like" evidence="9">
    <location>
        <begin position="226"/>
        <end position="295"/>
    </location>
</feature>
<dbReference type="AlphaFoldDB" id="A0A516PV55"/>
<dbReference type="PANTHER" id="PTHR30173">
    <property type="entry name" value="SIGMA 19 FACTOR"/>
    <property type="match status" value="1"/>
</dbReference>
<evidence type="ECO:0000259" key="7">
    <source>
        <dbReference type="Pfam" id="PF04542"/>
    </source>
</evidence>
<dbReference type="Proteomes" id="UP000319263">
    <property type="component" value="Chromosome"/>
</dbReference>
<evidence type="ECO:0000259" key="9">
    <source>
        <dbReference type="Pfam" id="PF12680"/>
    </source>
</evidence>
<keyword evidence="5" id="KW-0804">Transcription</keyword>
<protein>
    <submittedName>
        <fullName evidence="10">Sigma-70 family RNA polymerase sigma factor</fullName>
    </submittedName>
</protein>
<dbReference type="NCBIfam" id="TIGR02937">
    <property type="entry name" value="sigma70-ECF"/>
    <property type="match status" value="1"/>
</dbReference>